<dbReference type="Gene3D" id="3.30.559.10">
    <property type="entry name" value="Chloramphenicol acetyltransferase-like domain"/>
    <property type="match status" value="2"/>
</dbReference>
<reference evidence="5 6" key="1">
    <citation type="journal article" date="2019" name="Environ. Microbiol.">
        <title>Species interactions and distinct microbial communities in high Arctic permafrost affected cryosols are associated with the CH4 and CO2 gas fluxes.</title>
        <authorList>
            <person name="Altshuler I."/>
            <person name="Hamel J."/>
            <person name="Turney S."/>
            <person name="Magnuson E."/>
            <person name="Levesque R."/>
            <person name="Greer C."/>
            <person name="Whyte L.G."/>
        </authorList>
    </citation>
    <scope>NUCLEOTIDE SEQUENCE [LARGE SCALE GENOMIC DNA]</scope>
    <source>
        <strain evidence="5 6">OWC5</strain>
    </source>
</reference>
<dbReference type="PROSITE" id="PS00012">
    <property type="entry name" value="PHOSPHOPANTETHEINE"/>
    <property type="match status" value="1"/>
</dbReference>
<dbReference type="Gene3D" id="3.40.50.150">
    <property type="entry name" value="Vaccinia Virus protein VP39"/>
    <property type="match status" value="1"/>
</dbReference>
<dbReference type="InterPro" id="IPR011251">
    <property type="entry name" value="Luciferase-like_dom"/>
</dbReference>
<organism evidence="5 6">
    <name type="scientific">Pseudomonas mandelii</name>
    <dbReference type="NCBI Taxonomy" id="75612"/>
    <lineage>
        <taxon>Bacteria</taxon>
        <taxon>Pseudomonadati</taxon>
        <taxon>Pseudomonadota</taxon>
        <taxon>Gammaproteobacteria</taxon>
        <taxon>Pseudomonadales</taxon>
        <taxon>Pseudomonadaceae</taxon>
        <taxon>Pseudomonas</taxon>
    </lineage>
</organism>
<dbReference type="FunFam" id="3.40.50.980:FF:000001">
    <property type="entry name" value="Non-ribosomal peptide synthetase"/>
    <property type="match status" value="2"/>
</dbReference>
<dbReference type="SUPFAM" id="SSF56801">
    <property type="entry name" value="Acetyl-CoA synthetase-like"/>
    <property type="match status" value="3"/>
</dbReference>
<dbReference type="GO" id="GO:0009366">
    <property type="term" value="C:enterobactin synthetase complex"/>
    <property type="evidence" value="ECO:0007669"/>
    <property type="project" value="TreeGrafter"/>
</dbReference>
<dbReference type="Pfam" id="PF00501">
    <property type="entry name" value="AMP-binding"/>
    <property type="match status" value="3"/>
</dbReference>
<proteinExistence type="predicted"/>
<keyword evidence="2" id="KW-0596">Phosphopantetheine</keyword>
<dbReference type="InterPro" id="IPR036736">
    <property type="entry name" value="ACP-like_sf"/>
</dbReference>
<dbReference type="PROSITE" id="PS50075">
    <property type="entry name" value="CARRIER"/>
    <property type="match status" value="1"/>
</dbReference>
<dbReference type="SUPFAM" id="SSF51679">
    <property type="entry name" value="Bacterial luciferase-like"/>
    <property type="match status" value="1"/>
</dbReference>
<dbReference type="CDD" id="cd17646">
    <property type="entry name" value="A_NRPS_AB3403-like"/>
    <property type="match status" value="1"/>
</dbReference>
<dbReference type="SUPFAM" id="SSF53335">
    <property type="entry name" value="S-adenosyl-L-methionine-dependent methyltransferases"/>
    <property type="match status" value="1"/>
</dbReference>
<dbReference type="GO" id="GO:0043041">
    <property type="term" value="P:amino acid activation for nonribosomal peptide biosynthetic process"/>
    <property type="evidence" value="ECO:0007669"/>
    <property type="project" value="TreeGrafter"/>
</dbReference>
<dbReference type="Pfam" id="PF08241">
    <property type="entry name" value="Methyltransf_11"/>
    <property type="match status" value="1"/>
</dbReference>
<dbReference type="Gene3D" id="3.30.559.30">
    <property type="entry name" value="Nonribosomal peptide synthetase, condensation domain"/>
    <property type="match status" value="2"/>
</dbReference>
<name>A0A502ICU7_9PSED</name>
<dbReference type="NCBIfam" id="NF003417">
    <property type="entry name" value="PRK04813.1"/>
    <property type="match status" value="3"/>
</dbReference>
<dbReference type="InterPro" id="IPR009081">
    <property type="entry name" value="PP-bd_ACP"/>
</dbReference>
<dbReference type="FunFam" id="3.40.50.980:FF:000002">
    <property type="entry name" value="Enterobactin synthetase component F"/>
    <property type="match status" value="1"/>
</dbReference>
<dbReference type="Gene3D" id="3.40.50.12780">
    <property type="entry name" value="N-terminal domain of ligase-like"/>
    <property type="match status" value="1"/>
</dbReference>
<dbReference type="EMBL" id="RCZA01000006">
    <property type="protein sequence ID" value="TPG83198.1"/>
    <property type="molecule type" value="Genomic_DNA"/>
</dbReference>
<protein>
    <submittedName>
        <fullName evidence="5">Amino acid adenylation domain-containing protein</fullName>
    </submittedName>
</protein>
<dbReference type="InterPro" id="IPR025110">
    <property type="entry name" value="AMP-bd_C"/>
</dbReference>
<gene>
    <name evidence="5" type="ORF">EAH74_15100</name>
</gene>
<dbReference type="PANTHER" id="PTHR45527:SF1">
    <property type="entry name" value="FATTY ACID SYNTHASE"/>
    <property type="match status" value="1"/>
</dbReference>
<dbReference type="Pfam" id="PF00668">
    <property type="entry name" value="Condensation"/>
    <property type="match status" value="2"/>
</dbReference>
<dbReference type="FunFam" id="3.40.50.12780:FF:000012">
    <property type="entry name" value="Non-ribosomal peptide synthetase"/>
    <property type="match status" value="1"/>
</dbReference>
<dbReference type="Gene3D" id="3.20.20.30">
    <property type="entry name" value="Luciferase-like domain"/>
    <property type="match status" value="1"/>
</dbReference>
<dbReference type="GO" id="GO:0005829">
    <property type="term" value="C:cytosol"/>
    <property type="evidence" value="ECO:0007669"/>
    <property type="project" value="TreeGrafter"/>
</dbReference>
<keyword evidence="3" id="KW-0597">Phosphoprotein</keyword>
<dbReference type="InterPro" id="IPR036661">
    <property type="entry name" value="Luciferase-like_sf"/>
</dbReference>
<dbReference type="SUPFAM" id="SSF52777">
    <property type="entry name" value="CoA-dependent acyltransferases"/>
    <property type="match status" value="4"/>
</dbReference>
<dbReference type="PANTHER" id="PTHR45527">
    <property type="entry name" value="NONRIBOSOMAL PEPTIDE SYNTHETASE"/>
    <property type="match status" value="1"/>
</dbReference>
<dbReference type="InterPro" id="IPR001242">
    <property type="entry name" value="Condensation_dom"/>
</dbReference>
<dbReference type="InterPro" id="IPR020845">
    <property type="entry name" value="AMP-binding_CS"/>
</dbReference>
<dbReference type="Gene3D" id="3.40.50.980">
    <property type="match status" value="3"/>
</dbReference>
<dbReference type="InterPro" id="IPR042099">
    <property type="entry name" value="ANL_N_sf"/>
</dbReference>
<dbReference type="Gene3D" id="1.10.1200.10">
    <property type="entry name" value="ACP-like"/>
    <property type="match status" value="1"/>
</dbReference>
<dbReference type="InterPro" id="IPR023213">
    <property type="entry name" value="CAT-like_dom_sf"/>
</dbReference>
<dbReference type="InterPro" id="IPR029063">
    <property type="entry name" value="SAM-dependent_MTases_sf"/>
</dbReference>
<dbReference type="InterPro" id="IPR020806">
    <property type="entry name" value="PKS_PP-bd"/>
</dbReference>
<dbReference type="SUPFAM" id="SSF47336">
    <property type="entry name" value="ACP-like"/>
    <property type="match status" value="1"/>
</dbReference>
<comment type="caution">
    <text evidence="5">The sequence shown here is derived from an EMBL/GenBank/DDBJ whole genome shotgun (WGS) entry which is preliminary data.</text>
</comment>
<dbReference type="InterPro" id="IPR006162">
    <property type="entry name" value="Ppantetheine_attach_site"/>
</dbReference>
<dbReference type="FunFam" id="3.30.300.30:FF:000010">
    <property type="entry name" value="Enterobactin synthetase component F"/>
    <property type="match status" value="1"/>
</dbReference>
<evidence type="ECO:0000259" key="4">
    <source>
        <dbReference type="PROSITE" id="PS50075"/>
    </source>
</evidence>
<dbReference type="Gene3D" id="3.30.300.30">
    <property type="match status" value="2"/>
</dbReference>
<dbReference type="InterPro" id="IPR013216">
    <property type="entry name" value="Methyltransf_11"/>
</dbReference>
<dbReference type="CDD" id="cd02440">
    <property type="entry name" value="AdoMet_MTases"/>
    <property type="match status" value="1"/>
</dbReference>
<dbReference type="InterPro" id="IPR024011">
    <property type="entry name" value="Biosynth_lucif-like_mOase_dom"/>
</dbReference>
<dbReference type="Pfam" id="PF00296">
    <property type="entry name" value="Bac_luciferase"/>
    <property type="match status" value="1"/>
</dbReference>
<dbReference type="NCBIfam" id="TIGR04020">
    <property type="entry name" value="seco_metab_LLM"/>
    <property type="match status" value="1"/>
</dbReference>
<dbReference type="Gene3D" id="2.30.38.10">
    <property type="entry name" value="Luciferase, Domain 3"/>
    <property type="match status" value="2"/>
</dbReference>
<evidence type="ECO:0000256" key="1">
    <source>
        <dbReference type="ARBA" id="ARBA00001957"/>
    </source>
</evidence>
<dbReference type="NCBIfam" id="TIGR01733">
    <property type="entry name" value="AA-adenyl-dom"/>
    <property type="match status" value="1"/>
</dbReference>
<dbReference type="InterPro" id="IPR045851">
    <property type="entry name" value="AMP-bd_C_sf"/>
</dbReference>
<dbReference type="Pfam" id="PF00550">
    <property type="entry name" value="PP-binding"/>
    <property type="match status" value="1"/>
</dbReference>
<evidence type="ECO:0000313" key="5">
    <source>
        <dbReference type="EMBL" id="TPG83198.1"/>
    </source>
</evidence>
<dbReference type="GO" id="GO:0009239">
    <property type="term" value="P:enterobactin biosynthetic process"/>
    <property type="evidence" value="ECO:0007669"/>
    <property type="project" value="TreeGrafter"/>
</dbReference>
<evidence type="ECO:0000256" key="2">
    <source>
        <dbReference type="ARBA" id="ARBA00022450"/>
    </source>
</evidence>
<dbReference type="GO" id="GO:0031177">
    <property type="term" value="F:phosphopantetheine binding"/>
    <property type="evidence" value="ECO:0007669"/>
    <property type="project" value="InterPro"/>
</dbReference>
<dbReference type="Proteomes" id="UP000320914">
    <property type="component" value="Unassembled WGS sequence"/>
</dbReference>
<dbReference type="RefSeq" id="WP_140679569.1">
    <property type="nucleotide sequence ID" value="NZ_RCZA01000006.1"/>
</dbReference>
<dbReference type="SMART" id="SM00823">
    <property type="entry name" value="PKS_PP"/>
    <property type="match status" value="1"/>
</dbReference>
<evidence type="ECO:0000313" key="6">
    <source>
        <dbReference type="Proteomes" id="UP000320914"/>
    </source>
</evidence>
<dbReference type="GO" id="GO:0016705">
    <property type="term" value="F:oxidoreductase activity, acting on paired donors, with incorporation or reduction of molecular oxygen"/>
    <property type="evidence" value="ECO:0007669"/>
    <property type="project" value="InterPro"/>
</dbReference>
<accession>A0A502ICU7</accession>
<evidence type="ECO:0000256" key="3">
    <source>
        <dbReference type="ARBA" id="ARBA00022553"/>
    </source>
</evidence>
<feature type="domain" description="Carrier" evidence="4">
    <location>
        <begin position="978"/>
        <end position="1052"/>
    </location>
</feature>
<dbReference type="InterPro" id="IPR000873">
    <property type="entry name" value="AMP-dep_synth/lig_dom"/>
</dbReference>
<dbReference type="PROSITE" id="PS00455">
    <property type="entry name" value="AMP_BINDING"/>
    <property type="match status" value="2"/>
</dbReference>
<sequence length="2750" mass="302299">MNSHHHPLFGGSQPVTPLPLSTAQRGVWVAQRIDPSNPRYNCAGYLEIVGPVDIELFQQAIALALQETEALRVRFVEEQGEPWQVIEPHSSQPLTVIDLSEQADALQAAQSWMKRDLSTAQDLIHSQLHLHALFKLGPERSFFYLRYHHILMDGYGQTLYWRRIGEIYSALSAQKECPVSNASPLSVILADEAQYEASAKHEEDRQAWLDKLQQPPASLQLSESVALSNRGMRRLSTPLPALMEAGLQARARSIGTRWSVLIIAAIAIYIRKLSSSNDLVLTLPVSARLNAAARSTPTMLANELPLRLNVPHHSSFKDLVHDVTRNLGFVLAHQRYRGEALHRDQQRGGARSRLSGPVINVISFDQEVRFGDCVTVPHYLSTGPVEDLLIGCYGRADGSGLQLFFDANPERYSQADLKAHQDRFLQVLSALLEAEPDLPVHGIDGLLPVEHSLLAKWNATERPYDLTRSLDELWDEQARRTPDRIAVAGPAGTLTYSELQSAVNRLSGHLVALGVQPGQRVGVCDVRSLEMVISLLAVLKTGAAYVPLDPELPIERLGFQVEDAQLVMVLTRSTLTSTLAGLQSTECRILCVDRTLPDLPHPASPLKHVASPEEAAYVIYTSGSTGQPKGVAVPHQGVVNRILWMQEQYSLQADDCVLQKTPFTFDVSVWEFFWPLLFGCQLVLAEPGAHRDPRRIAQLIRDYRVTTLHFVPSMLDLFLEEPDLSDASPLRRVFCSGEALRAGTVKAFFDTFTPSTAIALHNLYGPTEASIDVTHWTCSAADTQGSVPIGYPVANTQLHILDEAGCPVPIGTVGELYISGVQVALGYINRPEMNAMRFLPDASGQGQVYRTGDLARYRRDGAIEFLGRLDDQVKIRGFRIEPGEIESVLMSHPRVAVAAVTAWQPPAGEARLVAYVVATAGETPSTKELVEHLSLSLPEYMVAQHFVFLDALPLSRNGKLDRSALPAPLIEQVRAALPLETPEEHLLGGIWQSLLGIDSPDPELSFFALGGDSMLAIRARSLAEQQGYSFNVQDVFNYPTLRQLATRLRPFNRETPVTRAQPFDLLRPQDRSRLPSGLVDAYPLSAMQGGMIYHAELASDSSVYRVVTSLHIATRLDETLLRNAIDATVQRHPVLRTRFDLSTFSEPLQLVQAHATAPFEVIDSLLGQPAEAIDRHLAVWVDKAKHHHFELSNASLMAFTVHLREPNAFQLSVIEHHVILDGWSDAAMLEEIVERYAAALAGQDLWLPQLPSSYRDFVAAEREALRDESARDFWRKTLAGSEPTLLPRASDKPLGSSTTRHQAFEVSVAPALLGQLQQLARTQALPLKSLLAAAHLAVQRLVGNTEHVVTGMVVNARLEEDGGDAVLGVFLNTLPLSIDTREQNLLTLAHRAFAFERDAAPYRRFPFTEIQQLADGLQLDSYVNFIDFHSLWKRRDANGALIRHGIGVAETNYPLAVNFLIDPVEGHLRAWLDCDLSSLDEAFCNRLAGYYAKALIALVQQGDRCVAELALMEPAEQARLDDWNQTDVDFDRTATVHSLFEHQVNLTPDAIALAHRDSEISYLALDTQANRLAHHLIAGGLKPGSLVGVSLYRGIDMVMAILAVLKAGCAYVPLDPEYPYQRLAFIAEDSGLAALVTECSCQIVDRVQHSVLIDRDKAAISQRPSQRPNLELEADATAYVIYTSGSTGLPKGTVIRHRNVSNFFEGMDRRIGCKAQDTVLALTSMSFDISVLELLWPLARGAKVVIAGERIIQNLVPDPQAAVRPLGLSLFFFSAGAADDQRQEGYRLVMEGAKLADAMGLEAIWTPERHFHEFGGLYPNPSVMSAALAAVTQRIAIRCGSIVAPLHDTLRMAEEWSLVDNISQGRVGLAFASGWNANDFALAPQAYANRKQQMLEHIDEFKRLWRGESVERINGNGDSVALRIFPRPVQSEPPMWLTSAGAMETFERAGASGANLLTHLLGQDIDELARKISTYRNARKAVGHASPGHVTVMVHTYLDEDAELARSRARGPFREYLRTSTELWRLLFSSMGVEYPEVMTEEDIDSVLDMAVDRYFDRSGLFGSPESVSPTLRALASAGADEVACLVDFGIATDDALQGIAALGRLKQLHDAQVADARHCFAQLCRRHAVTLVQGTPSLIAAVCAEPQALAALESARAVLVGGEAFPAGLADRLLAALPHTRLFNMYGPTETTIWSTVHELQRNQHGSLIPIGKPIANTEVLILDAQMRRLPIGVAGELWIAGEGVSGLYLGRPDLTAERFPVHPQGRGQIYRTGDRARWRPDGTLELLGRIDRQVKILGHRIEPDEVESVLSRHPDVTAVAVVPVETATGHELIAYLSVQANPADALAQDSHILRWGDIWEGAYANPQSGVSHVPGSEFAGWASSYTGLPIPIDEMQEWLDHTVARVRNLHPRSLIDVGVGVGLLLRNLAPSVEAYLGIDVSQTALAAAKQSLSTVDHAHCQVELIHGDAGELSSVITGAADTVVINSVIQYFPGSEYLERVVTEAARVVSPHGRVFIGDVRHLGLLEAFHATAQLEKAAPLTTAAELISNITRNVKEEGELCLAPGHFIELANRLGSFSETRIELKRGRAINELTTFRYDVSLIGHAKPQPREPGVSRAWGSPEQPATMAALEQSLSRIGQAPLTITGITNLRLVKPLALLRLLADTPSSTIAWELERQLWLVEDPHALNPEDIASLAEGMGLEVRLLMQEQERMDRFDAHFSLPTPRTQPTERTDVQSAAVSLEQTS</sequence>
<dbReference type="InterPro" id="IPR010071">
    <property type="entry name" value="AA_adenyl_dom"/>
</dbReference>
<dbReference type="Pfam" id="PF13193">
    <property type="entry name" value="AMP-binding_C"/>
    <property type="match status" value="1"/>
</dbReference>
<dbReference type="GO" id="GO:0008757">
    <property type="term" value="F:S-adenosylmethionine-dependent methyltransferase activity"/>
    <property type="evidence" value="ECO:0007669"/>
    <property type="project" value="InterPro"/>
</dbReference>
<comment type="cofactor">
    <cofactor evidence="1">
        <name>pantetheine 4'-phosphate</name>
        <dbReference type="ChEBI" id="CHEBI:47942"/>
    </cofactor>
</comment>
<dbReference type="GO" id="GO:0047527">
    <property type="term" value="F:2,3-dihydroxybenzoate-serine ligase activity"/>
    <property type="evidence" value="ECO:0007669"/>
    <property type="project" value="TreeGrafter"/>
</dbReference>